<dbReference type="PaxDb" id="6239-F43G6.16"/>
<sequence>MAYRSLLIFLLICIIFSNEVFCYATFKLRPRNQRFAAFNHLLNTIPVMPKLTFYPQAPIGRAN</sequence>
<name>H2L273_CAEEL</name>
<accession>H2L273</accession>
<dbReference type="RefSeq" id="NP_001254315.1">
    <property type="nucleotide sequence ID" value="NM_001267386.1"/>
</dbReference>
<dbReference type="WormBase" id="F43G6.16">
    <property type="protein sequence ID" value="CE46807"/>
    <property type="gene ID" value="WBGene00219294"/>
</dbReference>
<dbReference type="HOGENOM" id="CLU_2887866_0_0_1"/>
<organism evidence="1 2">
    <name type="scientific">Caenorhabditis elegans</name>
    <dbReference type="NCBI Taxonomy" id="6239"/>
    <lineage>
        <taxon>Eukaryota</taxon>
        <taxon>Metazoa</taxon>
        <taxon>Ecdysozoa</taxon>
        <taxon>Nematoda</taxon>
        <taxon>Chromadorea</taxon>
        <taxon>Rhabditida</taxon>
        <taxon>Rhabditina</taxon>
        <taxon>Rhabditomorpha</taxon>
        <taxon>Rhabditoidea</taxon>
        <taxon>Rhabditidae</taxon>
        <taxon>Peloderinae</taxon>
        <taxon>Caenorhabditis</taxon>
    </lineage>
</organism>
<dbReference type="OrthoDB" id="5851288at2759"/>
<keyword evidence="2" id="KW-1185">Reference proteome</keyword>
<protein>
    <submittedName>
        <fullName evidence="1">Neuropeptide-Like Protein</fullName>
    </submittedName>
</protein>
<proteinExistence type="predicted"/>
<dbReference type="GeneID" id="13187267"/>
<reference evidence="1 2" key="1">
    <citation type="journal article" date="1998" name="Science">
        <title>Genome sequence of the nematode C. elegans: a platform for investigating biology.</title>
        <authorList>
            <consortium name="The C. elegans sequencing consortium"/>
            <person name="Sulson J.E."/>
            <person name="Waterston R."/>
        </authorList>
    </citation>
    <scope>NUCLEOTIDE SEQUENCE [LARGE SCALE GENOMIC DNA]</scope>
    <source>
        <strain evidence="1 2">Bristol N2</strain>
    </source>
</reference>
<dbReference type="KEGG" id="cel:CELE_F43G6.16"/>
<dbReference type="Proteomes" id="UP000001940">
    <property type="component" value="Chromosome II"/>
</dbReference>
<dbReference type="CTD" id="13187267"/>
<dbReference type="FunCoup" id="H2L273">
    <property type="interactions" value="172"/>
</dbReference>
<dbReference type="AlphaFoldDB" id="H2L273"/>
<dbReference type="Bgee" id="WBGene00219294">
    <property type="expression patterns" value="Expressed in pharyngeal muscle cell (C elegans) and 3 other cell types or tissues"/>
</dbReference>
<dbReference type="AGR" id="WB:WBGene00219294"/>
<dbReference type="eggNOG" id="ENOG502TK7J">
    <property type="taxonomic scope" value="Eukaryota"/>
</dbReference>
<evidence type="ECO:0000313" key="1">
    <source>
        <dbReference type="EMBL" id="CCE71329.1"/>
    </source>
</evidence>
<evidence type="ECO:0000313" key="2">
    <source>
        <dbReference type="Proteomes" id="UP000001940"/>
    </source>
</evidence>
<dbReference type="EMBL" id="BX284602">
    <property type="protein sequence ID" value="CCE71329.1"/>
    <property type="molecule type" value="Genomic_DNA"/>
</dbReference>
<gene>
    <name evidence="1" type="ORF">CELE_F43G6.16</name>
    <name evidence="1 3" type="ORF">F43G6.16</name>
</gene>
<dbReference type="OMA" id="KLTFYPQ"/>
<evidence type="ECO:0000313" key="3">
    <source>
        <dbReference type="WormBase" id="F43G6.16"/>
    </source>
</evidence>
<dbReference type="InParanoid" id="H2L273"/>